<evidence type="ECO:0000313" key="2">
    <source>
        <dbReference type="EMBL" id="MBB3121338.1"/>
    </source>
</evidence>
<keyword evidence="3" id="KW-1185">Reference proteome</keyword>
<gene>
    <name evidence="2" type="ORF">FHS03_004416</name>
</gene>
<sequence length="145" mass="15663">MKTPFTLALGAAALFGVATAAAVALPVRDDHPIVGTWRFVLPDGSCHEVYRIRADGTSLITSAAEVAETEFVIADQPDEQGFYASSDKIVKDNGKQDCTGEITQVGQSVASFILFHPSKNMFLMCHKRDTKTCIGPFVRVRGSEV</sequence>
<evidence type="ECO:0000313" key="3">
    <source>
        <dbReference type="Proteomes" id="UP000541535"/>
    </source>
</evidence>
<organism evidence="2 3">
    <name type="scientific">Pseudoduganella violacea</name>
    <dbReference type="NCBI Taxonomy" id="1715466"/>
    <lineage>
        <taxon>Bacteria</taxon>
        <taxon>Pseudomonadati</taxon>
        <taxon>Pseudomonadota</taxon>
        <taxon>Betaproteobacteria</taxon>
        <taxon>Burkholderiales</taxon>
        <taxon>Oxalobacteraceae</taxon>
        <taxon>Telluria group</taxon>
        <taxon>Pseudoduganella</taxon>
    </lineage>
</organism>
<evidence type="ECO:0000256" key="1">
    <source>
        <dbReference type="SAM" id="SignalP"/>
    </source>
</evidence>
<proteinExistence type="predicted"/>
<accession>A0A7W5BE88</accession>
<keyword evidence="1" id="KW-0732">Signal</keyword>
<reference evidence="2 3" key="1">
    <citation type="submission" date="2020-08" db="EMBL/GenBank/DDBJ databases">
        <title>Genomic Encyclopedia of Type Strains, Phase III (KMG-III): the genomes of soil and plant-associated and newly described type strains.</title>
        <authorList>
            <person name="Whitman W."/>
        </authorList>
    </citation>
    <scope>NUCLEOTIDE SEQUENCE [LARGE SCALE GENOMIC DNA]</scope>
    <source>
        <strain evidence="2 3">CECT 8897</strain>
    </source>
</reference>
<comment type="caution">
    <text evidence="2">The sequence shown here is derived from an EMBL/GenBank/DDBJ whole genome shotgun (WGS) entry which is preliminary data.</text>
</comment>
<feature type="chain" id="PRO_5030904407" evidence="1">
    <location>
        <begin position="21"/>
        <end position="145"/>
    </location>
</feature>
<dbReference type="AlphaFoldDB" id="A0A7W5BE88"/>
<dbReference type="EMBL" id="JACHXD010000015">
    <property type="protein sequence ID" value="MBB3121338.1"/>
    <property type="molecule type" value="Genomic_DNA"/>
</dbReference>
<dbReference type="Proteomes" id="UP000541535">
    <property type="component" value="Unassembled WGS sequence"/>
</dbReference>
<dbReference type="RefSeq" id="WP_183443058.1">
    <property type="nucleotide sequence ID" value="NZ_JACHXD010000015.1"/>
</dbReference>
<protein>
    <submittedName>
        <fullName evidence="2">Uncharacterized protein</fullName>
    </submittedName>
</protein>
<name>A0A7W5BE88_9BURK</name>
<feature type="signal peptide" evidence="1">
    <location>
        <begin position="1"/>
        <end position="20"/>
    </location>
</feature>